<dbReference type="InterPro" id="IPR036186">
    <property type="entry name" value="Serpin_sf"/>
</dbReference>
<evidence type="ECO:0000256" key="1">
    <source>
        <dbReference type="RuleBase" id="RU000411"/>
    </source>
</evidence>
<dbReference type="CDD" id="cd19588">
    <property type="entry name" value="serpin_miropin-like"/>
    <property type="match status" value="1"/>
</dbReference>
<gene>
    <name evidence="3" type="ORF">A8C56_11405</name>
</gene>
<dbReference type="InterPro" id="IPR023796">
    <property type="entry name" value="Serpin_dom"/>
</dbReference>
<dbReference type="PANTHER" id="PTHR11461">
    <property type="entry name" value="SERINE PROTEASE INHIBITOR, SERPIN"/>
    <property type="match status" value="1"/>
</dbReference>
<evidence type="ECO:0000313" key="4">
    <source>
        <dbReference type="Proteomes" id="UP000077667"/>
    </source>
</evidence>
<accession>A0A1A9IBC9</accession>
<keyword evidence="4" id="KW-1185">Reference proteome</keyword>
<dbReference type="Proteomes" id="UP000077667">
    <property type="component" value="Chromosome"/>
</dbReference>
<name>A0A1A9IBC9_9BACT</name>
<evidence type="ECO:0000259" key="2">
    <source>
        <dbReference type="SMART" id="SM00093"/>
    </source>
</evidence>
<dbReference type="Pfam" id="PF00079">
    <property type="entry name" value="Serpin"/>
    <property type="match status" value="1"/>
</dbReference>
<dbReference type="PANTHER" id="PTHR11461:SF211">
    <property type="entry name" value="GH10112P-RELATED"/>
    <property type="match status" value="1"/>
</dbReference>
<dbReference type="PROSITE" id="PS51257">
    <property type="entry name" value="PROKAR_LIPOPROTEIN"/>
    <property type="match status" value="1"/>
</dbReference>
<dbReference type="InterPro" id="IPR042185">
    <property type="entry name" value="Serpin_sf_2"/>
</dbReference>
<dbReference type="SUPFAM" id="SSF56574">
    <property type="entry name" value="Serpins"/>
    <property type="match status" value="1"/>
</dbReference>
<dbReference type="OrthoDB" id="9764871at2"/>
<proteinExistence type="inferred from homology"/>
<evidence type="ECO:0000313" key="3">
    <source>
        <dbReference type="EMBL" id="ANH83874.1"/>
    </source>
</evidence>
<dbReference type="AlphaFoldDB" id="A0A1A9IBC9"/>
<organism evidence="3 4">
    <name type="scientific">Niabella ginsenosidivorans</name>
    <dbReference type="NCBI Taxonomy" id="1176587"/>
    <lineage>
        <taxon>Bacteria</taxon>
        <taxon>Pseudomonadati</taxon>
        <taxon>Bacteroidota</taxon>
        <taxon>Chitinophagia</taxon>
        <taxon>Chitinophagales</taxon>
        <taxon>Chitinophagaceae</taxon>
        <taxon>Niabella</taxon>
    </lineage>
</organism>
<dbReference type="EMBL" id="CP015772">
    <property type="protein sequence ID" value="ANH83874.1"/>
    <property type="molecule type" value="Genomic_DNA"/>
</dbReference>
<reference evidence="3 4" key="1">
    <citation type="submission" date="2016-05" db="EMBL/GenBank/DDBJ databases">
        <title>Niabella ginsenosidivorans BS26 whole genome sequencing.</title>
        <authorList>
            <person name="Im W.T."/>
            <person name="Siddiqi M.Z."/>
        </authorList>
    </citation>
    <scope>NUCLEOTIDE SEQUENCE [LARGE SCALE GENOMIC DNA]</scope>
    <source>
        <strain evidence="3 4">BS26</strain>
    </source>
</reference>
<dbReference type="RefSeq" id="WP_067761928.1">
    <property type="nucleotide sequence ID" value="NZ_CP015772.1"/>
</dbReference>
<dbReference type="InterPro" id="IPR000215">
    <property type="entry name" value="Serpin_fam"/>
</dbReference>
<protein>
    <submittedName>
        <fullName evidence="3">Proteinase inhibitor I4 serpin</fullName>
    </submittedName>
</protein>
<dbReference type="KEGG" id="nia:A8C56_11405"/>
<dbReference type="GO" id="GO:0005615">
    <property type="term" value="C:extracellular space"/>
    <property type="evidence" value="ECO:0007669"/>
    <property type="project" value="InterPro"/>
</dbReference>
<sequence>MRNPLAISLTGLAITFLISCSKTNNGGTDPGADAPITPIALSAPVHHSLSGFAFNCFRQLQKEKDPGDNIFISPLSLHIAMGMVANGATGDTRSEIIKTLGAENLSMDELNQSYLTLLEKLPKADPKVSLALANSIWYKNNFSVEASFLNIMKDYFKAQVTGLPFQPSDVATINQWASDHTNGKIPEVIDHFDPKLVMLLMNALYFKGDWKSKFNTADTRTENFTKQGGSKMPVKMMHLKDTVQYAATPGFDVVQKPYGNGQFTMTILLPKRVPVSELFAPMDADQWQTVQSGLRTATVDIGLPKFTLKQEYNLNSTLQALGIKKAFTDAAQFDGFSKTPTKISFVKQNTFAAVDEEGTEAAAVTTGGIEVTSLPANPQFICNRPFGIIISETTSNSILFMGRIAQPVSQ</sequence>
<feature type="domain" description="Serpin" evidence="2">
    <location>
        <begin position="54"/>
        <end position="407"/>
    </location>
</feature>
<comment type="similarity">
    <text evidence="1">Belongs to the serpin family.</text>
</comment>
<dbReference type="Gene3D" id="2.30.39.10">
    <property type="entry name" value="Alpha-1-antitrypsin, domain 1"/>
    <property type="match status" value="1"/>
</dbReference>
<dbReference type="SMART" id="SM00093">
    <property type="entry name" value="SERPIN"/>
    <property type="match status" value="1"/>
</dbReference>
<dbReference type="GO" id="GO:0004867">
    <property type="term" value="F:serine-type endopeptidase inhibitor activity"/>
    <property type="evidence" value="ECO:0007669"/>
    <property type="project" value="InterPro"/>
</dbReference>
<dbReference type="InterPro" id="IPR042178">
    <property type="entry name" value="Serpin_sf_1"/>
</dbReference>
<dbReference type="STRING" id="1176587.A8C56_11405"/>
<dbReference type="Gene3D" id="3.30.497.10">
    <property type="entry name" value="Antithrombin, subunit I, domain 2"/>
    <property type="match status" value="1"/>
</dbReference>